<name>A0A401PXD9_SCYTO</name>
<dbReference type="PANTHER" id="PTHR22950:SF184">
    <property type="entry name" value="SODIUM-COUPLED NEUTRAL AMINO ACID SYMPORTER 1"/>
    <property type="match status" value="1"/>
</dbReference>
<feature type="transmembrane region" description="Helical" evidence="6">
    <location>
        <begin position="376"/>
        <end position="393"/>
    </location>
</feature>
<organism evidence="8 9">
    <name type="scientific">Scyliorhinus torazame</name>
    <name type="common">Cloudy catshark</name>
    <name type="synonym">Catulus torazame</name>
    <dbReference type="NCBI Taxonomy" id="75743"/>
    <lineage>
        <taxon>Eukaryota</taxon>
        <taxon>Metazoa</taxon>
        <taxon>Chordata</taxon>
        <taxon>Craniata</taxon>
        <taxon>Vertebrata</taxon>
        <taxon>Chondrichthyes</taxon>
        <taxon>Elasmobranchii</taxon>
        <taxon>Galeomorphii</taxon>
        <taxon>Galeoidea</taxon>
        <taxon>Carcharhiniformes</taxon>
        <taxon>Scyliorhinidae</taxon>
        <taxon>Scyliorhinus</taxon>
    </lineage>
</organism>
<keyword evidence="3 6" id="KW-1133">Transmembrane helix</keyword>
<dbReference type="GO" id="GO:0005886">
    <property type="term" value="C:plasma membrane"/>
    <property type="evidence" value="ECO:0007669"/>
    <property type="project" value="TreeGrafter"/>
</dbReference>
<evidence type="ECO:0000259" key="7">
    <source>
        <dbReference type="Pfam" id="PF01490"/>
    </source>
</evidence>
<evidence type="ECO:0000256" key="5">
    <source>
        <dbReference type="SAM" id="MobiDB-lite"/>
    </source>
</evidence>
<dbReference type="GO" id="GO:0015186">
    <property type="term" value="F:L-glutamine transmembrane transporter activity"/>
    <property type="evidence" value="ECO:0007669"/>
    <property type="project" value="TreeGrafter"/>
</dbReference>
<dbReference type="InterPro" id="IPR013057">
    <property type="entry name" value="AA_transpt_TM"/>
</dbReference>
<dbReference type="Pfam" id="PF01490">
    <property type="entry name" value="Aa_trans"/>
    <property type="match status" value="1"/>
</dbReference>
<dbReference type="AlphaFoldDB" id="A0A401PXD9"/>
<feature type="domain" description="Amino acid transporter transmembrane" evidence="7">
    <location>
        <begin position="58"/>
        <end position="449"/>
    </location>
</feature>
<reference evidence="8 9" key="1">
    <citation type="journal article" date="2018" name="Nat. Ecol. Evol.">
        <title>Shark genomes provide insights into elasmobranch evolution and the origin of vertebrates.</title>
        <authorList>
            <person name="Hara Y"/>
            <person name="Yamaguchi K"/>
            <person name="Onimaru K"/>
            <person name="Kadota M"/>
            <person name="Koyanagi M"/>
            <person name="Keeley SD"/>
            <person name="Tatsumi K"/>
            <person name="Tanaka K"/>
            <person name="Motone F"/>
            <person name="Kageyama Y"/>
            <person name="Nozu R"/>
            <person name="Adachi N"/>
            <person name="Nishimura O"/>
            <person name="Nakagawa R"/>
            <person name="Tanegashima C"/>
            <person name="Kiyatake I"/>
            <person name="Matsumoto R"/>
            <person name="Murakumo K"/>
            <person name="Nishida K"/>
            <person name="Terakita A"/>
            <person name="Kuratani S"/>
            <person name="Sato K"/>
            <person name="Hyodo S Kuraku.S."/>
        </authorList>
    </citation>
    <scope>NUCLEOTIDE SEQUENCE [LARGE SCALE GENOMIC DNA]</scope>
</reference>
<dbReference type="EMBL" id="BFAA01011648">
    <property type="protein sequence ID" value="GCB77801.1"/>
    <property type="molecule type" value="Genomic_DNA"/>
</dbReference>
<feature type="transmembrane region" description="Helical" evidence="6">
    <location>
        <begin position="65"/>
        <end position="83"/>
    </location>
</feature>
<feature type="transmembrane region" description="Helical" evidence="6">
    <location>
        <begin position="176"/>
        <end position="199"/>
    </location>
</feature>
<dbReference type="OMA" id="CSAMAIY"/>
<dbReference type="Proteomes" id="UP000288216">
    <property type="component" value="Unassembled WGS sequence"/>
</dbReference>
<feature type="region of interest" description="Disordered" evidence="5">
    <location>
        <begin position="1"/>
        <end position="31"/>
    </location>
</feature>
<accession>A0A401PXD9</accession>
<feature type="transmembrane region" description="Helical" evidence="6">
    <location>
        <begin position="291"/>
        <end position="313"/>
    </location>
</feature>
<proteinExistence type="predicted"/>
<evidence type="ECO:0000256" key="3">
    <source>
        <dbReference type="ARBA" id="ARBA00022989"/>
    </source>
</evidence>
<gene>
    <name evidence="8" type="ORF">scyTo_0017658</name>
</gene>
<sequence>MNNLESKSSINSGGSEHKDNTVSGRGLKRKYGGNDLESTECHWSTDDGWKENENYLGSTSAYMSVFNLSNAIIGTGLLGLSYAMANTGIALFVFLLIGMALLSLYSIHLLLQISVLTGSMVFETLGQQAFGKPGKFAVFGSTSLQNIGAILSYLFVVKKELPEVIQFFVDQDNYKTWCMAGSYLVILVTVIVILPLCLFRNLGYLGYTSGFSLACMIFFLMVVIYKYAHCPLASTNFSNISCTTMSTPKTFVLNDKTVYALPTMAFAFVCHPSVLPIYRELKNHTCRKMEYISAISFFAMLIMYLFTALFGYLTFNDSVNEELLLSYAHSSDIVIFILRLAVVTAVVLTVPVLLFTVRSSIVLLLFKGKFSWLRHILITVVLLAASDLLVIFIPSIMDLFAVIGSTSANMLIFILPASLYLKLAKSQSSLQKIGAMAFLAIGIISICVTVPLIFVEWNIRSDNSTVTGSCSGQHSHQ</sequence>
<keyword evidence="2 6" id="KW-0812">Transmembrane</keyword>
<comment type="subcellular location">
    <subcellularLocation>
        <location evidence="1">Membrane</location>
        <topology evidence="1">Multi-pass membrane protein</topology>
    </subcellularLocation>
</comment>
<feature type="transmembrane region" description="Helical" evidence="6">
    <location>
        <begin position="333"/>
        <end position="355"/>
    </location>
</feature>
<feature type="transmembrane region" description="Helical" evidence="6">
    <location>
        <begin position="89"/>
        <end position="115"/>
    </location>
</feature>
<keyword evidence="4 6" id="KW-0472">Membrane</keyword>
<dbReference type="OrthoDB" id="655540at2759"/>
<feature type="compositionally biased region" description="Polar residues" evidence="5">
    <location>
        <begin position="1"/>
        <end position="14"/>
    </location>
</feature>
<evidence type="ECO:0000313" key="9">
    <source>
        <dbReference type="Proteomes" id="UP000288216"/>
    </source>
</evidence>
<evidence type="ECO:0000256" key="2">
    <source>
        <dbReference type="ARBA" id="ARBA00022692"/>
    </source>
</evidence>
<evidence type="ECO:0000256" key="1">
    <source>
        <dbReference type="ARBA" id="ARBA00004141"/>
    </source>
</evidence>
<protein>
    <recommendedName>
        <fullName evidence="7">Amino acid transporter transmembrane domain-containing protein</fullName>
    </recommendedName>
</protein>
<feature type="transmembrane region" description="Helical" evidence="6">
    <location>
        <begin position="433"/>
        <end position="454"/>
    </location>
</feature>
<evidence type="ECO:0000256" key="4">
    <source>
        <dbReference type="ARBA" id="ARBA00023136"/>
    </source>
</evidence>
<dbReference type="PANTHER" id="PTHR22950">
    <property type="entry name" value="AMINO ACID TRANSPORTER"/>
    <property type="match status" value="1"/>
</dbReference>
<feature type="transmembrane region" description="Helical" evidence="6">
    <location>
        <begin position="399"/>
        <end position="421"/>
    </location>
</feature>
<dbReference type="STRING" id="75743.A0A401PXD9"/>
<evidence type="ECO:0000256" key="6">
    <source>
        <dbReference type="SAM" id="Phobius"/>
    </source>
</evidence>
<comment type="caution">
    <text evidence="8">The sequence shown here is derived from an EMBL/GenBank/DDBJ whole genome shotgun (WGS) entry which is preliminary data.</text>
</comment>
<evidence type="ECO:0000313" key="8">
    <source>
        <dbReference type="EMBL" id="GCB77801.1"/>
    </source>
</evidence>
<keyword evidence="9" id="KW-1185">Reference proteome</keyword>
<feature type="transmembrane region" description="Helical" evidence="6">
    <location>
        <begin position="211"/>
        <end position="228"/>
    </location>
</feature>
<feature type="transmembrane region" description="Helical" evidence="6">
    <location>
        <begin position="258"/>
        <end position="279"/>
    </location>
</feature>